<dbReference type="InterPro" id="IPR005146">
    <property type="entry name" value="B3/B4_tRNA-bd"/>
</dbReference>
<protein>
    <recommendedName>
        <fullName evidence="4">B3/B4 tRNA-binding domain-containing protein</fullName>
    </recommendedName>
</protein>
<name>A0AAN9Z585_9ORTH</name>
<organism evidence="5 6">
    <name type="scientific">Gryllus longicercus</name>
    <dbReference type="NCBI Taxonomy" id="2509291"/>
    <lineage>
        <taxon>Eukaryota</taxon>
        <taxon>Metazoa</taxon>
        <taxon>Ecdysozoa</taxon>
        <taxon>Arthropoda</taxon>
        <taxon>Hexapoda</taxon>
        <taxon>Insecta</taxon>
        <taxon>Pterygota</taxon>
        <taxon>Neoptera</taxon>
        <taxon>Polyneoptera</taxon>
        <taxon>Orthoptera</taxon>
        <taxon>Ensifera</taxon>
        <taxon>Gryllidea</taxon>
        <taxon>Grylloidea</taxon>
        <taxon>Gryllidae</taxon>
        <taxon>Gryllinae</taxon>
        <taxon>Gryllus</taxon>
    </lineage>
</organism>
<evidence type="ECO:0000256" key="1">
    <source>
        <dbReference type="ARBA" id="ARBA00022614"/>
    </source>
</evidence>
<proteinExistence type="predicted"/>
<evidence type="ECO:0000313" key="6">
    <source>
        <dbReference type="Proteomes" id="UP001378592"/>
    </source>
</evidence>
<dbReference type="SUPFAM" id="SSF52058">
    <property type="entry name" value="L domain-like"/>
    <property type="match status" value="1"/>
</dbReference>
<dbReference type="Gene3D" id="3.50.40.10">
    <property type="entry name" value="Phenylalanyl-trna Synthetase, Chain B, domain 3"/>
    <property type="match status" value="1"/>
</dbReference>
<reference evidence="5 6" key="1">
    <citation type="submission" date="2024-03" db="EMBL/GenBank/DDBJ databases">
        <title>The genome assembly and annotation of the cricket Gryllus longicercus Weissman &amp; Gray.</title>
        <authorList>
            <person name="Szrajer S."/>
            <person name="Gray D."/>
            <person name="Ylla G."/>
        </authorList>
    </citation>
    <scope>NUCLEOTIDE SEQUENCE [LARGE SCALE GENOMIC DNA]</scope>
    <source>
        <strain evidence="5">DAG 2021-001</strain>
        <tissue evidence="5">Whole body minus gut</tissue>
    </source>
</reference>
<feature type="domain" description="B3/B4 tRNA-binding" evidence="4">
    <location>
        <begin position="304"/>
        <end position="481"/>
    </location>
</feature>
<dbReference type="GO" id="GO:0006432">
    <property type="term" value="P:phenylalanyl-tRNA aminoacylation"/>
    <property type="evidence" value="ECO:0007669"/>
    <property type="project" value="InterPro"/>
</dbReference>
<dbReference type="InterPro" id="IPR001611">
    <property type="entry name" value="Leu-rich_rpt"/>
</dbReference>
<dbReference type="SMART" id="SM00873">
    <property type="entry name" value="B3_4"/>
    <property type="match status" value="1"/>
</dbReference>
<dbReference type="PANTHER" id="PTHR10947:SF3">
    <property type="entry name" value="LEUCINE-RICH REPEAT-CONTAINING PROTEIN 47"/>
    <property type="match status" value="1"/>
</dbReference>
<dbReference type="GO" id="GO:0004826">
    <property type="term" value="F:phenylalanine-tRNA ligase activity"/>
    <property type="evidence" value="ECO:0007669"/>
    <property type="project" value="InterPro"/>
</dbReference>
<evidence type="ECO:0000259" key="4">
    <source>
        <dbReference type="SMART" id="SM00873"/>
    </source>
</evidence>
<dbReference type="Gene3D" id="3.80.10.10">
    <property type="entry name" value="Ribonuclease Inhibitor"/>
    <property type="match status" value="1"/>
</dbReference>
<feature type="region of interest" description="Disordered" evidence="3">
    <location>
        <begin position="241"/>
        <end position="270"/>
    </location>
</feature>
<comment type="caution">
    <text evidence="5">The sequence shown here is derived from an EMBL/GenBank/DDBJ whole genome shotgun (WGS) entry which is preliminary data.</text>
</comment>
<dbReference type="PANTHER" id="PTHR10947">
    <property type="entry name" value="PHENYLALANYL-TRNA SYNTHETASE BETA CHAIN AND LEUCINE-RICH REPEAT-CONTAINING PROTEIN 47"/>
    <property type="match status" value="1"/>
</dbReference>
<keyword evidence="6" id="KW-1185">Reference proteome</keyword>
<dbReference type="Pfam" id="PF23598">
    <property type="entry name" value="LRR_14"/>
    <property type="match status" value="1"/>
</dbReference>
<dbReference type="AlphaFoldDB" id="A0AAN9Z585"/>
<accession>A0AAN9Z585</accession>
<dbReference type="Pfam" id="PF13855">
    <property type="entry name" value="LRR_8"/>
    <property type="match status" value="1"/>
</dbReference>
<sequence length="531" mass="58828">MSEIWREIETAKSENRYELKLSGPDISKKIEQGGIHRALFSLKGLNFLQCSDTCLEVVPDDIGKLENLTSLLLHSNKITSLPSTIGKLTKLKLLDVSSNRLEYVPREISQLGQLTSLNLTANALKDIPSLIGNTKLSILDLSHNQFENFPDICHQELVHLSEVKLNGNKIKEIPSGICNLSSLKLLDIADNCITVVPGELADAPKLKELNLKGNSLSDRRLFKLVDKNTSKQVLDYVRQHCPRSSGTVDGSGSKGKKGKKGRKDPADATNSVNEDVAKLCNRLEVLHVKDTTPAVKITEAVKTVRPHIACCIVRDVHLTAENLKKFIQLQTKLHETVCDKRNAATIATHDLDLLPSGDLTYTALPPATFSIKPLSRAKEVSGQQLFQQLQQEAEDLRKEKKRNVYSGVHKYLYLLEGKSVFPVLLNSEDKVVSFPPITNSDITKLSLSTRSLFLEVTSAASQTKCRQVLDTLLTEMLNLGLGDGSDKECNGFHSLCIEQVKIVDVEGNLKVVYPARHDLIFENSDISVIRE</sequence>
<dbReference type="InterPro" id="IPR055414">
    <property type="entry name" value="LRR_R13L4/SHOC2-like"/>
</dbReference>
<dbReference type="Proteomes" id="UP001378592">
    <property type="component" value="Unassembled WGS sequence"/>
</dbReference>
<evidence type="ECO:0000313" key="5">
    <source>
        <dbReference type="EMBL" id="KAK7865051.1"/>
    </source>
</evidence>
<dbReference type="EMBL" id="JAZDUA010000187">
    <property type="protein sequence ID" value="KAK7865051.1"/>
    <property type="molecule type" value="Genomic_DNA"/>
</dbReference>
<keyword evidence="1" id="KW-0433">Leucine-rich repeat</keyword>
<evidence type="ECO:0000256" key="3">
    <source>
        <dbReference type="SAM" id="MobiDB-lite"/>
    </source>
</evidence>
<dbReference type="InterPro" id="IPR020825">
    <property type="entry name" value="Phe-tRNA_synthase-like_B3/B4"/>
</dbReference>
<dbReference type="GO" id="GO:0003723">
    <property type="term" value="F:RNA binding"/>
    <property type="evidence" value="ECO:0007669"/>
    <property type="project" value="InterPro"/>
</dbReference>
<dbReference type="InterPro" id="IPR045060">
    <property type="entry name" value="Phe-tRNA-ligase_IIc_bsu"/>
</dbReference>
<dbReference type="PROSITE" id="PS51450">
    <property type="entry name" value="LRR"/>
    <property type="match status" value="3"/>
</dbReference>
<keyword evidence="2" id="KW-0677">Repeat</keyword>
<evidence type="ECO:0000256" key="2">
    <source>
        <dbReference type="ARBA" id="ARBA00022737"/>
    </source>
</evidence>
<gene>
    <name evidence="5" type="ORF">R5R35_007178</name>
</gene>
<dbReference type="InterPro" id="IPR003591">
    <property type="entry name" value="Leu-rich_rpt_typical-subtyp"/>
</dbReference>
<dbReference type="SMART" id="SM00369">
    <property type="entry name" value="LRR_TYP"/>
    <property type="match status" value="6"/>
</dbReference>
<dbReference type="InterPro" id="IPR032675">
    <property type="entry name" value="LRR_dom_sf"/>
</dbReference>